<dbReference type="Gene3D" id="2.30.39.10">
    <property type="entry name" value="Alpha-1-antitrypsin, domain 1"/>
    <property type="match status" value="1"/>
</dbReference>
<dbReference type="InterPro" id="IPR042185">
    <property type="entry name" value="Serpin_sf_2"/>
</dbReference>
<dbReference type="PANTHER" id="PTHR11461">
    <property type="entry name" value="SERINE PROTEASE INHIBITOR, SERPIN"/>
    <property type="match status" value="1"/>
</dbReference>
<reference evidence="10" key="1">
    <citation type="submission" date="2020-08" db="EMBL/GenBank/DDBJ databases">
        <title>Multicomponent nature underlies the extraordinary mechanical properties of spider dragline silk.</title>
        <authorList>
            <person name="Kono N."/>
            <person name="Nakamura H."/>
            <person name="Mori M."/>
            <person name="Yoshida Y."/>
            <person name="Ohtoshi R."/>
            <person name="Malay A.D."/>
            <person name="Moran D.A.P."/>
            <person name="Tomita M."/>
            <person name="Numata K."/>
            <person name="Arakawa K."/>
        </authorList>
    </citation>
    <scope>NUCLEOTIDE SEQUENCE</scope>
</reference>
<dbReference type="GO" id="GO:0004867">
    <property type="term" value="F:serine-type endopeptidase inhibitor activity"/>
    <property type="evidence" value="ECO:0007669"/>
    <property type="project" value="UniProtKB-KW"/>
</dbReference>
<evidence type="ECO:0000259" key="9">
    <source>
        <dbReference type="SMART" id="SM00093"/>
    </source>
</evidence>
<dbReference type="EMBL" id="BMAW01001161">
    <property type="protein sequence ID" value="GFS72858.1"/>
    <property type="molecule type" value="Genomic_DNA"/>
</dbReference>
<dbReference type="GO" id="GO:0005615">
    <property type="term" value="C:extracellular space"/>
    <property type="evidence" value="ECO:0007669"/>
    <property type="project" value="InterPro"/>
</dbReference>
<dbReference type="PANTHER" id="PTHR11461:SF211">
    <property type="entry name" value="GH10112P-RELATED"/>
    <property type="match status" value="1"/>
</dbReference>
<comment type="subcellular location">
    <subcellularLocation>
        <location evidence="1">Secreted</location>
    </subcellularLocation>
</comment>
<dbReference type="InterPro" id="IPR023795">
    <property type="entry name" value="Serpin_CS"/>
</dbReference>
<evidence type="ECO:0000256" key="1">
    <source>
        <dbReference type="ARBA" id="ARBA00004613"/>
    </source>
</evidence>
<evidence type="ECO:0000256" key="4">
    <source>
        <dbReference type="ARBA" id="ARBA00022690"/>
    </source>
</evidence>
<comment type="similarity">
    <text evidence="2 8">Belongs to the serpin family.</text>
</comment>
<proteinExistence type="inferred from homology"/>
<keyword evidence="5" id="KW-0732">Signal</keyword>
<keyword evidence="3" id="KW-0964">Secreted</keyword>
<name>A0A8X6MQT4_NEPPI</name>
<dbReference type="FunFam" id="3.30.497.10:FF:000031">
    <property type="entry name" value="Putative salivary serpin"/>
    <property type="match status" value="1"/>
</dbReference>
<keyword evidence="11" id="KW-1185">Reference proteome</keyword>
<evidence type="ECO:0000313" key="11">
    <source>
        <dbReference type="Proteomes" id="UP000887013"/>
    </source>
</evidence>
<evidence type="ECO:0000256" key="3">
    <source>
        <dbReference type="ARBA" id="ARBA00022525"/>
    </source>
</evidence>
<comment type="caution">
    <text evidence="10">The sequence shown here is derived from an EMBL/GenBank/DDBJ whole genome shotgun (WGS) entry which is preliminary data.</text>
</comment>
<accession>A0A8X6MQT4</accession>
<dbReference type="InterPro" id="IPR042178">
    <property type="entry name" value="Serpin_sf_1"/>
</dbReference>
<keyword evidence="6" id="KW-0722">Serine protease inhibitor</keyword>
<dbReference type="InterPro" id="IPR000215">
    <property type="entry name" value="Serpin_fam"/>
</dbReference>
<dbReference type="SMART" id="SM00093">
    <property type="entry name" value="SERPIN"/>
    <property type="match status" value="1"/>
</dbReference>
<dbReference type="Proteomes" id="UP000887013">
    <property type="component" value="Unassembled WGS sequence"/>
</dbReference>
<keyword evidence="4" id="KW-0646">Protease inhibitor</keyword>
<dbReference type="CDD" id="cd19577">
    <property type="entry name" value="serpinJ_IRS-2-like"/>
    <property type="match status" value="1"/>
</dbReference>
<evidence type="ECO:0000256" key="8">
    <source>
        <dbReference type="RuleBase" id="RU000411"/>
    </source>
</evidence>
<dbReference type="SUPFAM" id="SSF56574">
    <property type="entry name" value="Serpins"/>
    <property type="match status" value="1"/>
</dbReference>
<evidence type="ECO:0000256" key="7">
    <source>
        <dbReference type="ARBA" id="ARBA00023180"/>
    </source>
</evidence>
<dbReference type="InterPro" id="IPR036186">
    <property type="entry name" value="Serpin_sf"/>
</dbReference>
<evidence type="ECO:0000313" key="10">
    <source>
        <dbReference type="EMBL" id="GFS72858.1"/>
    </source>
</evidence>
<evidence type="ECO:0000256" key="6">
    <source>
        <dbReference type="ARBA" id="ARBA00022900"/>
    </source>
</evidence>
<keyword evidence="7" id="KW-0325">Glycoprotein</keyword>
<dbReference type="Pfam" id="PF00079">
    <property type="entry name" value="Serpin"/>
    <property type="match status" value="1"/>
</dbReference>
<gene>
    <name evidence="10" type="primary">SERPINB6</name>
    <name evidence="10" type="ORF">NPIL_604001</name>
</gene>
<organism evidence="10 11">
    <name type="scientific">Nephila pilipes</name>
    <name type="common">Giant wood spider</name>
    <name type="synonym">Nephila maculata</name>
    <dbReference type="NCBI Taxonomy" id="299642"/>
    <lineage>
        <taxon>Eukaryota</taxon>
        <taxon>Metazoa</taxon>
        <taxon>Ecdysozoa</taxon>
        <taxon>Arthropoda</taxon>
        <taxon>Chelicerata</taxon>
        <taxon>Arachnida</taxon>
        <taxon>Araneae</taxon>
        <taxon>Araneomorphae</taxon>
        <taxon>Entelegynae</taxon>
        <taxon>Araneoidea</taxon>
        <taxon>Nephilidae</taxon>
        <taxon>Nephila</taxon>
    </lineage>
</organism>
<dbReference type="Gene3D" id="3.30.497.10">
    <property type="entry name" value="Antithrombin, subunit I, domain 2"/>
    <property type="match status" value="1"/>
</dbReference>
<dbReference type="PROSITE" id="PS00284">
    <property type="entry name" value="SERPIN"/>
    <property type="match status" value="1"/>
</dbReference>
<evidence type="ECO:0000256" key="5">
    <source>
        <dbReference type="ARBA" id="ARBA00022729"/>
    </source>
</evidence>
<dbReference type="InterPro" id="IPR023796">
    <property type="entry name" value="Serpin_dom"/>
</dbReference>
<protein>
    <submittedName>
        <fullName evidence="10">Serpin B6</fullName>
    </submittedName>
</protein>
<evidence type="ECO:0000256" key="2">
    <source>
        <dbReference type="ARBA" id="ARBA00009500"/>
    </source>
</evidence>
<sequence>MEANDCSQELAQASHRLGLNLLRALAQEDSGNIFISSFSLANALAMLFCGAREETAVEVNHVLEFQDISEDNLTASFDLLLSSLEKSSESYTLECANAAIVQENFPVRDDYRKVLEESFHAILFQENFAKGMELAVANLNNWVKDKTHGMIGHLLDSLDPMTVMILLNAVYFKGTWEHQFEKRATYLQRFYNNGDEDNPKEVNMMHLKEKFNYVEKETYQALQLPYKGEDIVMLILLPYSKHGLEELANQLPSTFVEDLRKEMREVKIKVALPKFRIEYSKSLKGSLKALGMRRAFEAGANLSGINDCLDLFVSDVLHKAVIEVNEEGSEAAAVTAVMIQCRMMMMEPEFTVDHPFLFTIYNTKSNLSLFTGRIVEL</sequence>
<dbReference type="AlphaFoldDB" id="A0A8X6MQT4"/>
<dbReference type="OrthoDB" id="47207at2759"/>
<feature type="domain" description="Serpin" evidence="9">
    <location>
        <begin position="19"/>
        <end position="377"/>
    </location>
</feature>